<protein>
    <submittedName>
        <fullName evidence="2">DUF2878 domain-containing protein</fullName>
    </submittedName>
</protein>
<dbReference type="AlphaFoldDB" id="A0A4P9VJ93"/>
<evidence type="ECO:0000313" key="3">
    <source>
        <dbReference type="Proteomes" id="UP000257039"/>
    </source>
</evidence>
<sequence length="172" mass="19009">MKLNAPSALIANALLFEVGWFICVLAGSLPALISTLVILVIHFKWIGNWRTERDIILITWLLGSALDSFLVQMNIIQLPTPSLLIPLWLSCLWILFATLLNHCLKWLQSRPLLSMALAPPFAALSYFAGSQLTLVTIDTTGLVTIGICWAVLFPLLLSFAELFSKKSALTKS</sequence>
<dbReference type="Pfam" id="PF11086">
    <property type="entry name" value="DUF2878"/>
    <property type="match status" value="1"/>
</dbReference>
<feature type="transmembrane region" description="Helical" evidence="1">
    <location>
        <begin position="82"/>
        <end position="100"/>
    </location>
</feature>
<keyword evidence="1" id="KW-0472">Membrane</keyword>
<evidence type="ECO:0000313" key="2">
    <source>
        <dbReference type="EMBL" id="RDH43325.1"/>
    </source>
</evidence>
<organism evidence="2 3">
    <name type="scientific">Zooshikella ganghwensis</name>
    <dbReference type="NCBI Taxonomy" id="202772"/>
    <lineage>
        <taxon>Bacteria</taxon>
        <taxon>Pseudomonadati</taxon>
        <taxon>Pseudomonadota</taxon>
        <taxon>Gammaproteobacteria</taxon>
        <taxon>Oceanospirillales</taxon>
        <taxon>Zooshikellaceae</taxon>
        <taxon>Zooshikella</taxon>
    </lineage>
</organism>
<dbReference type="Proteomes" id="UP000257039">
    <property type="component" value="Unassembled WGS sequence"/>
</dbReference>
<feature type="transmembrane region" description="Helical" evidence="1">
    <location>
        <begin position="55"/>
        <end position="76"/>
    </location>
</feature>
<feature type="transmembrane region" description="Helical" evidence="1">
    <location>
        <begin position="18"/>
        <end position="43"/>
    </location>
</feature>
<keyword evidence="3" id="KW-1185">Reference proteome</keyword>
<keyword evidence="1" id="KW-0812">Transmembrane</keyword>
<dbReference type="RefSeq" id="WP_094786674.1">
    <property type="nucleotide sequence ID" value="NZ_NDXW01000001.1"/>
</dbReference>
<gene>
    <name evidence="2" type="ORF">B9G39_07690</name>
</gene>
<keyword evidence="1" id="KW-1133">Transmembrane helix</keyword>
<dbReference type="InterPro" id="IPR021306">
    <property type="entry name" value="DUF2878"/>
</dbReference>
<name>A0A4P9VJ93_9GAMM</name>
<reference evidence="2 3" key="1">
    <citation type="submission" date="2017-04" db="EMBL/GenBank/DDBJ databases">
        <title>Draft genome sequence of Zooshikella ganghwensis VG4 isolated from Red Sea sediments.</title>
        <authorList>
            <person name="Rehman Z."/>
            <person name="Alam I."/>
            <person name="Kamau A."/>
            <person name="Bajic V."/>
            <person name="Leiknes T."/>
        </authorList>
    </citation>
    <scope>NUCLEOTIDE SEQUENCE [LARGE SCALE GENOMIC DNA]</scope>
    <source>
        <strain evidence="2 3">VG4</strain>
    </source>
</reference>
<comment type="caution">
    <text evidence="2">The sequence shown here is derived from an EMBL/GenBank/DDBJ whole genome shotgun (WGS) entry which is preliminary data.</text>
</comment>
<evidence type="ECO:0000256" key="1">
    <source>
        <dbReference type="SAM" id="Phobius"/>
    </source>
</evidence>
<proteinExistence type="predicted"/>
<feature type="transmembrane region" description="Helical" evidence="1">
    <location>
        <begin position="141"/>
        <end position="163"/>
    </location>
</feature>
<accession>A0A4P9VJ93</accession>
<dbReference type="EMBL" id="NDXW01000001">
    <property type="protein sequence ID" value="RDH43325.1"/>
    <property type="molecule type" value="Genomic_DNA"/>
</dbReference>
<feature type="transmembrane region" description="Helical" evidence="1">
    <location>
        <begin position="112"/>
        <end position="129"/>
    </location>
</feature>